<feature type="transmembrane region" description="Helical" evidence="1">
    <location>
        <begin position="127"/>
        <end position="149"/>
    </location>
</feature>
<dbReference type="Pfam" id="PF02517">
    <property type="entry name" value="Rce1-like"/>
    <property type="match status" value="1"/>
</dbReference>
<feature type="transmembrane region" description="Helical" evidence="1">
    <location>
        <begin position="7"/>
        <end position="32"/>
    </location>
</feature>
<dbReference type="Proteomes" id="UP000321863">
    <property type="component" value="Unassembled WGS sequence"/>
</dbReference>
<evidence type="ECO:0000313" key="4">
    <source>
        <dbReference type="Proteomes" id="UP000321863"/>
    </source>
</evidence>
<organism evidence="3 4">
    <name type="scientific">Chryseobacterium hagamense</name>
    <dbReference type="NCBI Taxonomy" id="395935"/>
    <lineage>
        <taxon>Bacteria</taxon>
        <taxon>Pseudomonadati</taxon>
        <taxon>Bacteroidota</taxon>
        <taxon>Flavobacteriia</taxon>
        <taxon>Flavobacteriales</taxon>
        <taxon>Weeksellaceae</taxon>
        <taxon>Chryseobacterium group</taxon>
        <taxon>Chryseobacterium</taxon>
    </lineage>
</organism>
<protein>
    <recommendedName>
        <fullName evidence="2">CAAX prenyl protease 2/Lysostaphin resistance protein A-like domain-containing protein</fullName>
    </recommendedName>
</protein>
<feature type="transmembrane region" description="Helical" evidence="1">
    <location>
        <begin position="161"/>
        <end position="178"/>
    </location>
</feature>
<proteinExistence type="predicted"/>
<dbReference type="EMBL" id="BJYJ01000001">
    <property type="protein sequence ID" value="GEN74820.1"/>
    <property type="molecule type" value="Genomic_DNA"/>
</dbReference>
<name>A0A511YI01_9FLAO</name>
<feature type="transmembrane region" description="Helical" evidence="1">
    <location>
        <begin position="184"/>
        <end position="201"/>
    </location>
</feature>
<dbReference type="GO" id="GO:0004175">
    <property type="term" value="F:endopeptidase activity"/>
    <property type="evidence" value="ECO:0007669"/>
    <property type="project" value="UniProtKB-ARBA"/>
</dbReference>
<reference evidence="3 4" key="1">
    <citation type="submission" date="2019-07" db="EMBL/GenBank/DDBJ databases">
        <title>Whole genome shotgun sequence of Chryseobacterium hagamense NBRC 105253.</title>
        <authorList>
            <person name="Hosoyama A."/>
            <person name="Uohara A."/>
            <person name="Ohji S."/>
            <person name="Ichikawa N."/>
        </authorList>
    </citation>
    <scope>NUCLEOTIDE SEQUENCE [LARGE SCALE GENOMIC DNA]</scope>
    <source>
        <strain evidence="3 4">NBRC 105253</strain>
    </source>
</reference>
<keyword evidence="4" id="KW-1185">Reference proteome</keyword>
<dbReference type="PANTHER" id="PTHR36435">
    <property type="entry name" value="SLR1288 PROTEIN"/>
    <property type="match status" value="1"/>
</dbReference>
<keyword evidence="1" id="KW-1133">Transmembrane helix</keyword>
<feature type="transmembrane region" description="Helical" evidence="1">
    <location>
        <begin position="44"/>
        <end position="65"/>
    </location>
</feature>
<dbReference type="PANTHER" id="PTHR36435:SF1">
    <property type="entry name" value="CAAX AMINO TERMINAL PROTEASE FAMILY PROTEIN"/>
    <property type="match status" value="1"/>
</dbReference>
<gene>
    <name evidence="3" type="ORF">CHA01nite_05600</name>
</gene>
<evidence type="ECO:0000313" key="3">
    <source>
        <dbReference type="EMBL" id="GEN74820.1"/>
    </source>
</evidence>
<keyword evidence="1" id="KW-0812">Transmembrane</keyword>
<feature type="domain" description="CAAX prenyl protease 2/Lysostaphin resistance protein A-like" evidence="2">
    <location>
        <begin position="126"/>
        <end position="217"/>
    </location>
</feature>
<accession>A0A511YI01</accession>
<evidence type="ECO:0000259" key="2">
    <source>
        <dbReference type="Pfam" id="PF02517"/>
    </source>
</evidence>
<feature type="transmembrane region" description="Helical" evidence="1">
    <location>
        <begin position="86"/>
        <end position="107"/>
    </location>
</feature>
<dbReference type="InterPro" id="IPR003675">
    <property type="entry name" value="Rce1/LyrA-like_dom"/>
</dbReference>
<comment type="caution">
    <text evidence="3">The sequence shown here is derived from an EMBL/GenBank/DDBJ whole genome shotgun (WGS) entry which is preliminary data.</text>
</comment>
<evidence type="ECO:0000256" key="1">
    <source>
        <dbReference type="SAM" id="Phobius"/>
    </source>
</evidence>
<keyword evidence="1" id="KW-0472">Membrane</keyword>
<dbReference type="InterPro" id="IPR052710">
    <property type="entry name" value="CAAX_protease"/>
</dbReference>
<feature type="transmembrane region" description="Helical" evidence="1">
    <location>
        <begin position="206"/>
        <end position="225"/>
    </location>
</feature>
<dbReference type="GO" id="GO:0080120">
    <property type="term" value="P:CAAX-box protein maturation"/>
    <property type="evidence" value="ECO:0007669"/>
    <property type="project" value="UniProtKB-ARBA"/>
</dbReference>
<sequence length="233" mass="26319">MSMNGKYALGILLTSLLLGAVMLYVFPLIHLISGGTGSATAIFTYSRAVLWIVLFTVFLYSFMIEKQPFLLWKDKAYSSGFYLKKIFSLYLICAVGGAFLNLLIKFATQENTSGKLLQLSHVFRNNYALIIFTCLTAGAVEELLMRGYLQPRIEKIYDNRYAGIIVSALLFGILHSAYGTVGQVVVPCFIGIVFAVFYKIYSNIKILMICHFLYDFVSLMMMNFMDIKHLSVF</sequence>
<dbReference type="OrthoDB" id="9779573at2"/>
<dbReference type="AlphaFoldDB" id="A0A511YI01"/>